<name>A0A927RCS9_9ACTN</name>
<evidence type="ECO:0000313" key="10">
    <source>
        <dbReference type="Proteomes" id="UP000638648"/>
    </source>
</evidence>
<evidence type="ECO:0000256" key="7">
    <source>
        <dbReference type="RuleBase" id="RU363032"/>
    </source>
</evidence>
<dbReference type="PANTHER" id="PTHR30193:SF41">
    <property type="entry name" value="DIACETYLCHITOBIOSE UPTAKE SYSTEM PERMEASE PROTEIN NGCF"/>
    <property type="match status" value="1"/>
</dbReference>
<evidence type="ECO:0000256" key="6">
    <source>
        <dbReference type="ARBA" id="ARBA00023136"/>
    </source>
</evidence>
<dbReference type="Gene3D" id="1.10.3720.10">
    <property type="entry name" value="MetI-like"/>
    <property type="match status" value="1"/>
</dbReference>
<evidence type="ECO:0000256" key="4">
    <source>
        <dbReference type="ARBA" id="ARBA00022692"/>
    </source>
</evidence>
<dbReference type="InterPro" id="IPR035906">
    <property type="entry name" value="MetI-like_sf"/>
</dbReference>
<dbReference type="SUPFAM" id="SSF161098">
    <property type="entry name" value="MetI-like"/>
    <property type="match status" value="1"/>
</dbReference>
<comment type="similarity">
    <text evidence="7">Belongs to the binding-protein-dependent transport system permease family.</text>
</comment>
<dbReference type="RefSeq" id="WP_192753633.1">
    <property type="nucleotide sequence ID" value="NZ_BAABJL010000095.1"/>
</dbReference>
<evidence type="ECO:0000259" key="8">
    <source>
        <dbReference type="PROSITE" id="PS50928"/>
    </source>
</evidence>
<feature type="transmembrane region" description="Helical" evidence="7">
    <location>
        <begin position="153"/>
        <end position="175"/>
    </location>
</feature>
<dbReference type="AlphaFoldDB" id="A0A927RCS9"/>
<keyword evidence="6 7" id="KW-0472">Membrane</keyword>
<sequence length="300" mass="32773">MPVLPDRRRGPRRQSNGAAAAFLAPKVLLFLAFVAVPFVYTFLLAFQRGTLLRGFTFVGLDNVRSLLGDDLFWHTMKNTALYLVVAVPLNIVVPLLVGVLISSALPGMRVYRSLIYIPSLLSIVATGLIWKVLIDPDIGPLYGFFNRMLGWDLPWLSTGTSAIVLIAVISVWSGIGFHSIIFMAGINDIPQELYEAASIDGAGPVRSFFSITLPLLKPVIQIVLVLATIASIQVFDMIYVMTQGGPGTSTYTVMWYIYQNVFGGGSVGYAATMGVVMLLVGLVISGFYMRLTRTDDSTYD</sequence>
<organism evidence="9 10">
    <name type="scientific">Actinopolymorpha pittospori</name>
    <dbReference type="NCBI Taxonomy" id="648752"/>
    <lineage>
        <taxon>Bacteria</taxon>
        <taxon>Bacillati</taxon>
        <taxon>Actinomycetota</taxon>
        <taxon>Actinomycetes</taxon>
        <taxon>Propionibacteriales</taxon>
        <taxon>Actinopolymorphaceae</taxon>
        <taxon>Actinopolymorpha</taxon>
    </lineage>
</organism>
<feature type="domain" description="ABC transmembrane type-1" evidence="8">
    <location>
        <begin position="76"/>
        <end position="288"/>
    </location>
</feature>
<feature type="transmembrane region" description="Helical" evidence="7">
    <location>
        <begin position="113"/>
        <end position="133"/>
    </location>
</feature>
<keyword evidence="4 7" id="KW-0812">Transmembrane</keyword>
<keyword evidence="5 7" id="KW-1133">Transmembrane helix</keyword>
<evidence type="ECO:0000256" key="5">
    <source>
        <dbReference type="ARBA" id="ARBA00022989"/>
    </source>
</evidence>
<keyword evidence="2 7" id="KW-0813">Transport</keyword>
<feature type="transmembrane region" description="Helical" evidence="7">
    <location>
        <begin position="80"/>
        <end position="101"/>
    </location>
</feature>
<comment type="subcellular location">
    <subcellularLocation>
        <location evidence="1 7">Cell membrane</location>
        <topology evidence="1 7">Multi-pass membrane protein</topology>
    </subcellularLocation>
</comment>
<dbReference type="InterPro" id="IPR000515">
    <property type="entry name" value="MetI-like"/>
</dbReference>
<dbReference type="PROSITE" id="PS50928">
    <property type="entry name" value="ABC_TM1"/>
    <property type="match status" value="1"/>
</dbReference>
<keyword evidence="3" id="KW-1003">Cell membrane</keyword>
<dbReference type="CDD" id="cd06261">
    <property type="entry name" value="TM_PBP2"/>
    <property type="match status" value="1"/>
</dbReference>
<dbReference type="InterPro" id="IPR051393">
    <property type="entry name" value="ABC_transporter_permease"/>
</dbReference>
<protein>
    <submittedName>
        <fullName evidence="9">ABC-type sugar transport system permease subunit</fullName>
    </submittedName>
</protein>
<dbReference type="PANTHER" id="PTHR30193">
    <property type="entry name" value="ABC TRANSPORTER PERMEASE PROTEIN"/>
    <property type="match status" value="1"/>
</dbReference>
<dbReference type="GO" id="GO:0055085">
    <property type="term" value="P:transmembrane transport"/>
    <property type="evidence" value="ECO:0007669"/>
    <property type="project" value="InterPro"/>
</dbReference>
<dbReference type="EMBL" id="JADBEM010000001">
    <property type="protein sequence ID" value="MBE1610234.1"/>
    <property type="molecule type" value="Genomic_DNA"/>
</dbReference>
<evidence type="ECO:0000256" key="2">
    <source>
        <dbReference type="ARBA" id="ARBA00022448"/>
    </source>
</evidence>
<evidence type="ECO:0000313" key="9">
    <source>
        <dbReference type="EMBL" id="MBE1610234.1"/>
    </source>
</evidence>
<proteinExistence type="inferred from homology"/>
<evidence type="ECO:0000256" key="3">
    <source>
        <dbReference type="ARBA" id="ARBA00022475"/>
    </source>
</evidence>
<dbReference type="Pfam" id="PF00528">
    <property type="entry name" value="BPD_transp_1"/>
    <property type="match status" value="1"/>
</dbReference>
<keyword evidence="9" id="KW-0762">Sugar transport</keyword>
<feature type="transmembrane region" description="Helical" evidence="7">
    <location>
        <begin position="21"/>
        <end position="46"/>
    </location>
</feature>
<reference evidence="9" key="1">
    <citation type="submission" date="2020-10" db="EMBL/GenBank/DDBJ databases">
        <title>Sequencing the genomes of 1000 actinobacteria strains.</title>
        <authorList>
            <person name="Klenk H.-P."/>
        </authorList>
    </citation>
    <scope>NUCLEOTIDE SEQUENCE</scope>
    <source>
        <strain evidence="9">DSM 45354</strain>
    </source>
</reference>
<keyword evidence="10" id="KW-1185">Reference proteome</keyword>
<feature type="transmembrane region" description="Helical" evidence="7">
    <location>
        <begin position="261"/>
        <end position="284"/>
    </location>
</feature>
<dbReference type="Proteomes" id="UP000638648">
    <property type="component" value="Unassembled WGS sequence"/>
</dbReference>
<dbReference type="GO" id="GO:0005886">
    <property type="term" value="C:plasma membrane"/>
    <property type="evidence" value="ECO:0007669"/>
    <property type="project" value="UniProtKB-SubCell"/>
</dbReference>
<comment type="caution">
    <text evidence="9">The sequence shown here is derived from an EMBL/GenBank/DDBJ whole genome shotgun (WGS) entry which is preliminary data.</text>
</comment>
<gene>
    <name evidence="9" type="ORF">HEB94_007082</name>
</gene>
<accession>A0A927RCS9</accession>
<evidence type="ECO:0000256" key="1">
    <source>
        <dbReference type="ARBA" id="ARBA00004651"/>
    </source>
</evidence>
<feature type="transmembrane region" description="Helical" evidence="7">
    <location>
        <begin position="219"/>
        <end position="241"/>
    </location>
</feature>